<dbReference type="Proteomes" id="UP001642360">
    <property type="component" value="Unassembled WGS sequence"/>
</dbReference>
<gene>
    <name evidence="3" type="ORF">ILEXP_LOCUS14946</name>
</gene>
<feature type="domain" description="Trichome birefringence-like C-terminal" evidence="2">
    <location>
        <begin position="44"/>
        <end position="94"/>
    </location>
</feature>
<name>A0ABC8RWJ7_9AQUA</name>
<comment type="similarity">
    <text evidence="1">Belongs to the PC-esterase family. TBL subfamily.</text>
</comment>
<dbReference type="InterPro" id="IPR029962">
    <property type="entry name" value="TBL"/>
</dbReference>
<evidence type="ECO:0000313" key="3">
    <source>
        <dbReference type="EMBL" id="CAK9147073.1"/>
    </source>
</evidence>
<dbReference type="PANTHER" id="PTHR32285">
    <property type="entry name" value="PROTEIN TRICHOME BIREFRINGENCE-LIKE 9-RELATED"/>
    <property type="match status" value="1"/>
</dbReference>
<accession>A0ABC8RWJ7</accession>
<proteinExistence type="inferred from homology"/>
<comment type="caution">
    <text evidence="3">The sequence shown here is derived from an EMBL/GenBank/DDBJ whole genome shotgun (WGS) entry which is preliminary data.</text>
</comment>
<dbReference type="InterPro" id="IPR026057">
    <property type="entry name" value="TBL_C"/>
</dbReference>
<feature type="domain" description="Trichome birefringence-like C-terminal" evidence="2">
    <location>
        <begin position="121"/>
        <end position="226"/>
    </location>
</feature>
<reference evidence="3 4" key="1">
    <citation type="submission" date="2024-02" db="EMBL/GenBank/DDBJ databases">
        <authorList>
            <person name="Vignale AGUSTIN F."/>
            <person name="Sosa J E."/>
            <person name="Modenutti C."/>
        </authorList>
    </citation>
    <scope>NUCLEOTIDE SEQUENCE [LARGE SCALE GENOMIC DNA]</scope>
</reference>
<dbReference type="PANTHER" id="PTHR32285:SF213">
    <property type="entry name" value="PROTEIN TRICHOME BIREFRINGENCE-LIKE 11"/>
    <property type="match status" value="1"/>
</dbReference>
<evidence type="ECO:0000256" key="1">
    <source>
        <dbReference type="ARBA" id="ARBA00007727"/>
    </source>
</evidence>
<evidence type="ECO:0000313" key="4">
    <source>
        <dbReference type="Proteomes" id="UP001642360"/>
    </source>
</evidence>
<dbReference type="AlphaFoldDB" id="A0ABC8RWJ7"/>
<keyword evidence="4" id="KW-1185">Reference proteome</keyword>
<dbReference type="Pfam" id="PF13839">
    <property type="entry name" value="PC-Esterase"/>
    <property type="match status" value="2"/>
</dbReference>
<sequence length="249" mass="28225">MDIGCTVDCVYLLKLYILMLLGKLPLDHLYTNYVSSNLWIHMLVRGCYFQEGEEVKMEMSVESAYRRSIQTLVDWVVREVDMNKTRVFFRSYAPIVEPVSRAIEKLMEIISVLIIIITNFNSAGDWKTGGRCHLETMPDLGSLPVSSETFGQLKAVSDVVSEHLQKSNVTQMDVLNVTSLTALRKDGHLSIYYFGPNNAIAPLHRQDCSHWCLPGVPDTWNELLYALFLKGEYNRIQNSNSTQSAPAPV</sequence>
<evidence type="ECO:0000259" key="2">
    <source>
        <dbReference type="Pfam" id="PF13839"/>
    </source>
</evidence>
<dbReference type="EMBL" id="CAUOFW020001636">
    <property type="protein sequence ID" value="CAK9147073.1"/>
    <property type="molecule type" value="Genomic_DNA"/>
</dbReference>
<protein>
    <recommendedName>
        <fullName evidence="2">Trichome birefringence-like C-terminal domain-containing protein</fullName>
    </recommendedName>
</protein>
<organism evidence="3 4">
    <name type="scientific">Ilex paraguariensis</name>
    <name type="common">yerba mate</name>
    <dbReference type="NCBI Taxonomy" id="185542"/>
    <lineage>
        <taxon>Eukaryota</taxon>
        <taxon>Viridiplantae</taxon>
        <taxon>Streptophyta</taxon>
        <taxon>Embryophyta</taxon>
        <taxon>Tracheophyta</taxon>
        <taxon>Spermatophyta</taxon>
        <taxon>Magnoliopsida</taxon>
        <taxon>eudicotyledons</taxon>
        <taxon>Gunneridae</taxon>
        <taxon>Pentapetalae</taxon>
        <taxon>asterids</taxon>
        <taxon>campanulids</taxon>
        <taxon>Aquifoliales</taxon>
        <taxon>Aquifoliaceae</taxon>
        <taxon>Ilex</taxon>
    </lineage>
</organism>